<evidence type="ECO:0000256" key="3">
    <source>
        <dbReference type="ARBA" id="ARBA00022729"/>
    </source>
</evidence>
<dbReference type="SUPFAM" id="SSF69304">
    <property type="entry name" value="Tricorn protease N-terminal domain"/>
    <property type="match status" value="1"/>
</dbReference>
<sequence length="423" mass="45424" precursor="true">MINRFCIALLAGLMGAARAELNVDITKGVQGAIPIAIVPFAQQGLAGDNLGSIVAADLARSGRFKPLPESELRERPVAPEQVNFRTWQALGQDYLAIGRVLPGNGSPYQAEFYLFDAIKGTQLTSGRIPFAPADARHAAHRIADLIYQELTGERGAFNTRVAYVTVTGSGQHREFHLQIADTDGHDPQSVISSPEPIMSPAWSPDGTRIAYVSFENKTSAIFVQTLATGERQKISEAPGINGAPAWSPDGTRLALTLSKDGSPDIYVMDLATRALRRITDDLSIDTEPSWSPDGQSLVFTSDRGGKPQLYRVSAEGGQPERLTYDGSYNARGVFSPDGRSLAMVHGNGGDYRIAVMDLGSRALRVLTDGPLDESPGFAPNGSMILYTQKSGGVDQLAAVSVDGKVRQTLRFQGGQVREPAWSP</sequence>
<comment type="similarity">
    <text evidence="2 5">Belongs to the TolB family.</text>
</comment>
<organism evidence="7 8">
    <name type="scientific">Candidatus Methylocalor cossyra</name>
    <dbReference type="NCBI Taxonomy" id="3108543"/>
    <lineage>
        <taxon>Bacteria</taxon>
        <taxon>Pseudomonadati</taxon>
        <taxon>Pseudomonadota</taxon>
        <taxon>Gammaproteobacteria</taxon>
        <taxon>Methylococcales</taxon>
        <taxon>Methylococcaceae</taxon>
        <taxon>Candidatus Methylocalor</taxon>
    </lineage>
</organism>
<reference evidence="7 8" key="1">
    <citation type="submission" date="2024-04" db="EMBL/GenBank/DDBJ databases">
        <authorList>
            <person name="Cremers G."/>
        </authorList>
    </citation>
    <scope>NUCLEOTIDE SEQUENCE [LARGE SCALE GENOMIC DNA]</scope>
    <source>
        <strain evidence="7">MeCH1-AG</strain>
    </source>
</reference>
<dbReference type="Pfam" id="PF04052">
    <property type="entry name" value="TolB_N"/>
    <property type="match status" value="1"/>
</dbReference>
<keyword evidence="5" id="KW-0131">Cell cycle</keyword>
<dbReference type="RefSeq" id="WP_348758335.1">
    <property type="nucleotide sequence ID" value="NZ_OZ026884.1"/>
</dbReference>
<dbReference type="HAMAP" id="MF_00671">
    <property type="entry name" value="TolB"/>
    <property type="match status" value="1"/>
</dbReference>
<comment type="function">
    <text evidence="5">Part of the Tol-Pal system, which plays a role in outer membrane invagination during cell division and is important for maintaining outer membrane integrity.</text>
</comment>
<dbReference type="PANTHER" id="PTHR36842:SF1">
    <property type="entry name" value="PROTEIN TOLB"/>
    <property type="match status" value="1"/>
</dbReference>
<name>A0ABP1CC90_9GAMM</name>
<evidence type="ECO:0000256" key="5">
    <source>
        <dbReference type="HAMAP-Rule" id="MF_00671"/>
    </source>
</evidence>
<comment type="subunit">
    <text evidence="5">The Tol-Pal system is composed of five core proteins: the inner membrane proteins TolA, TolQ and TolR, the periplasmic protein TolB and the outer membrane protein Pal. They form a network linking the inner and outer membranes and the peptidoglycan layer.</text>
</comment>
<dbReference type="EMBL" id="OZ026884">
    <property type="protein sequence ID" value="CAL1241859.1"/>
    <property type="molecule type" value="Genomic_DNA"/>
</dbReference>
<accession>A0ABP1CC90</accession>
<evidence type="ECO:0000313" key="8">
    <source>
        <dbReference type="Proteomes" id="UP001497493"/>
    </source>
</evidence>
<proteinExistence type="inferred from homology"/>
<evidence type="ECO:0000256" key="4">
    <source>
        <dbReference type="ARBA" id="ARBA00022764"/>
    </source>
</evidence>
<keyword evidence="8" id="KW-1185">Reference proteome</keyword>
<dbReference type="SUPFAM" id="SSF52964">
    <property type="entry name" value="TolB, N-terminal domain"/>
    <property type="match status" value="1"/>
</dbReference>
<dbReference type="InterPro" id="IPR011042">
    <property type="entry name" value="6-blade_b-propeller_TolB-like"/>
</dbReference>
<dbReference type="Pfam" id="PF07676">
    <property type="entry name" value="PD40"/>
    <property type="match status" value="5"/>
</dbReference>
<evidence type="ECO:0000256" key="1">
    <source>
        <dbReference type="ARBA" id="ARBA00004418"/>
    </source>
</evidence>
<dbReference type="Proteomes" id="UP001497493">
    <property type="component" value="Chromosome"/>
</dbReference>
<dbReference type="InterPro" id="IPR011659">
    <property type="entry name" value="WD40"/>
</dbReference>
<gene>
    <name evidence="5 7" type="primary">tolB</name>
    <name evidence="7" type="ORF">MECH1_V1_3083</name>
</gene>
<feature type="chain" id="PRO_5044925758" description="Tol-Pal system protein TolB" evidence="5">
    <location>
        <begin position="20"/>
        <end position="423"/>
    </location>
</feature>
<dbReference type="InterPro" id="IPR014167">
    <property type="entry name" value="Tol-Pal_TolB"/>
</dbReference>
<dbReference type="InterPro" id="IPR007195">
    <property type="entry name" value="TolB_N"/>
</dbReference>
<keyword evidence="5" id="KW-0132">Cell division</keyword>
<dbReference type="Gene3D" id="3.40.50.10070">
    <property type="entry name" value="TolB, N-terminal domain"/>
    <property type="match status" value="1"/>
</dbReference>
<keyword evidence="4 5" id="KW-0574">Periplasm</keyword>
<evidence type="ECO:0000256" key="2">
    <source>
        <dbReference type="ARBA" id="ARBA00009820"/>
    </source>
</evidence>
<feature type="domain" description="TolB N-terminal" evidence="6">
    <location>
        <begin position="21"/>
        <end position="123"/>
    </location>
</feature>
<comment type="subcellular location">
    <subcellularLocation>
        <location evidence="1 5">Periplasm</location>
    </subcellularLocation>
</comment>
<dbReference type="NCBIfam" id="TIGR02800">
    <property type="entry name" value="propeller_TolB"/>
    <property type="match status" value="1"/>
</dbReference>
<feature type="signal peptide" evidence="5">
    <location>
        <begin position="1"/>
        <end position="19"/>
    </location>
</feature>
<dbReference type="Gene3D" id="2.120.10.30">
    <property type="entry name" value="TolB, C-terminal domain"/>
    <property type="match status" value="1"/>
</dbReference>
<protein>
    <recommendedName>
        <fullName evidence="5">Tol-Pal system protein TolB</fullName>
    </recommendedName>
</protein>
<dbReference type="PANTHER" id="PTHR36842">
    <property type="entry name" value="PROTEIN TOLB HOMOLOG"/>
    <property type="match status" value="1"/>
</dbReference>
<evidence type="ECO:0000313" key="7">
    <source>
        <dbReference type="EMBL" id="CAL1241859.1"/>
    </source>
</evidence>
<evidence type="ECO:0000259" key="6">
    <source>
        <dbReference type="Pfam" id="PF04052"/>
    </source>
</evidence>
<keyword evidence="3 5" id="KW-0732">Signal</keyword>